<proteinExistence type="predicted"/>
<organism evidence="1 2">
    <name type="scientific">Kitasatospora paranensis</name>
    <dbReference type="NCBI Taxonomy" id="258053"/>
    <lineage>
        <taxon>Bacteria</taxon>
        <taxon>Bacillati</taxon>
        <taxon>Actinomycetota</taxon>
        <taxon>Actinomycetes</taxon>
        <taxon>Kitasatosporales</taxon>
        <taxon>Streptomycetaceae</taxon>
        <taxon>Kitasatospora</taxon>
    </lineage>
</organism>
<evidence type="ECO:0000313" key="2">
    <source>
        <dbReference type="Proteomes" id="UP001596435"/>
    </source>
</evidence>
<name>A0ABW2G9B0_9ACTN</name>
<dbReference type="RefSeq" id="WP_345704624.1">
    <property type="nucleotide sequence ID" value="NZ_BAABKV010000001.1"/>
</dbReference>
<dbReference type="EMBL" id="JBHTAJ010000107">
    <property type="protein sequence ID" value="MFC7184540.1"/>
    <property type="molecule type" value="Genomic_DNA"/>
</dbReference>
<comment type="caution">
    <text evidence="1">The sequence shown here is derived from an EMBL/GenBank/DDBJ whole genome shotgun (WGS) entry which is preliminary data.</text>
</comment>
<protein>
    <submittedName>
        <fullName evidence="1">Uncharacterized protein</fullName>
    </submittedName>
</protein>
<accession>A0ABW2G9B0</accession>
<dbReference type="Proteomes" id="UP001596435">
    <property type="component" value="Unassembled WGS sequence"/>
</dbReference>
<evidence type="ECO:0000313" key="1">
    <source>
        <dbReference type="EMBL" id="MFC7184540.1"/>
    </source>
</evidence>
<gene>
    <name evidence="1" type="ORF">ACFQMG_33820</name>
</gene>
<keyword evidence="2" id="KW-1185">Reference proteome</keyword>
<sequence>MDGVQTERTRWEPPETQVERVYQPVEVRFEDGGWAVGRINAWWRAEDGTRWCRVRLLRRGGEPRWMVFDPDRLALLPAHGI</sequence>
<reference evidence="2" key="1">
    <citation type="journal article" date="2019" name="Int. J. Syst. Evol. Microbiol.">
        <title>The Global Catalogue of Microorganisms (GCM) 10K type strain sequencing project: providing services to taxonomists for standard genome sequencing and annotation.</title>
        <authorList>
            <consortium name="The Broad Institute Genomics Platform"/>
            <consortium name="The Broad Institute Genome Sequencing Center for Infectious Disease"/>
            <person name="Wu L."/>
            <person name="Ma J."/>
        </authorList>
    </citation>
    <scope>NUCLEOTIDE SEQUENCE [LARGE SCALE GENOMIC DNA]</scope>
    <source>
        <strain evidence="2">CGMCC 1.12859</strain>
    </source>
</reference>